<sequence length="212" mass="25763">MISPTLSNIFLHYVLDDWFVKTVQPRMRGKCFLIRFADDFIIGFQLETDARRLMEVLPKRFERYALTLHPQKTRLIAFGRPAREAKPQGTFDFLGFTFYWGKSLKGNWVIKKKTARKRRNRFMRMLWSWCKKNRHDPIGEQHETLCSKLRGFYQYFGVRSNFKVLEVVYEYAQRAWRRWLGRRHRDGYISHKKFDNILARYPLPRPRIVHNI</sequence>
<evidence type="ECO:0000256" key="1">
    <source>
        <dbReference type="ARBA" id="ARBA00034120"/>
    </source>
</evidence>
<reference evidence="3 4" key="1">
    <citation type="submission" date="2019-11" db="EMBL/GenBank/DDBJ databases">
        <title>Comparative genomics of hydrocarbon-degrading Desulfosarcina strains.</title>
        <authorList>
            <person name="Watanabe M."/>
            <person name="Kojima H."/>
            <person name="Fukui M."/>
        </authorList>
    </citation>
    <scope>NUCLEOTIDE SEQUENCE [LARGE SCALE GENOMIC DNA]</scope>
    <source>
        <strain evidence="4">oXyS1</strain>
    </source>
</reference>
<comment type="similarity">
    <text evidence="1">Belongs to the bacterial reverse transcriptase family.</text>
</comment>
<dbReference type="InterPro" id="IPR000477">
    <property type="entry name" value="RT_dom"/>
</dbReference>
<proteinExistence type="inferred from homology"/>
<dbReference type="PANTHER" id="PTHR34047:SF8">
    <property type="entry name" value="PROTEIN YKFC"/>
    <property type="match status" value="1"/>
</dbReference>
<protein>
    <submittedName>
        <fullName evidence="3">Maturase</fullName>
    </submittedName>
</protein>
<name>A0A5K8A435_9BACT</name>
<keyword evidence="4" id="KW-1185">Reference proteome</keyword>
<dbReference type="SUPFAM" id="SSF56672">
    <property type="entry name" value="DNA/RNA polymerases"/>
    <property type="match status" value="1"/>
</dbReference>
<dbReference type="PANTHER" id="PTHR34047">
    <property type="entry name" value="NUCLEAR INTRON MATURASE 1, MITOCHONDRIAL-RELATED"/>
    <property type="match status" value="1"/>
</dbReference>
<accession>A0A5K8A435</accession>
<dbReference type="Pfam" id="PF00078">
    <property type="entry name" value="RVT_1"/>
    <property type="match status" value="1"/>
</dbReference>
<dbReference type="RefSeq" id="WP_155308546.1">
    <property type="nucleotide sequence ID" value="NZ_AP021879.1"/>
</dbReference>
<evidence type="ECO:0000313" key="3">
    <source>
        <dbReference type="EMBL" id="BBO87050.1"/>
    </source>
</evidence>
<dbReference type="EMBL" id="AP021879">
    <property type="protein sequence ID" value="BBO87050.1"/>
    <property type="molecule type" value="Genomic_DNA"/>
</dbReference>
<organism evidence="3 4">
    <name type="scientific">Desulfosarcina ovata subsp. ovata</name>
    <dbReference type="NCBI Taxonomy" id="2752305"/>
    <lineage>
        <taxon>Bacteria</taxon>
        <taxon>Pseudomonadati</taxon>
        <taxon>Thermodesulfobacteriota</taxon>
        <taxon>Desulfobacteria</taxon>
        <taxon>Desulfobacterales</taxon>
        <taxon>Desulfosarcinaceae</taxon>
        <taxon>Desulfosarcina</taxon>
    </lineage>
</organism>
<dbReference type="InterPro" id="IPR013597">
    <property type="entry name" value="Mat_intron_G2"/>
</dbReference>
<dbReference type="InterPro" id="IPR051083">
    <property type="entry name" value="GrpII_Intron_Splice-Mob/Def"/>
</dbReference>
<evidence type="ECO:0000313" key="4">
    <source>
        <dbReference type="Proteomes" id="UP000422108"/>
    </source>
</evidence>
<dbReference type="PROSITE" id="PS50878">
    <property type="entry name" value="RT_POL"/>
    <property type="match status" value="1"/>
</dbReference>
<dbReference type="Proteomes" id="UP000422108">
    <property type="component" value="Chromosome"/>
</dbReference>
<dbReference type="InterPro" id="IPR043502">
    <property type="entry name" value="DNA/RNA_pol_sf"/>
</dbReference>
<evidence type="ECO:0000259" key="2">
    <source>
        <dbReference type="PROSITE" id="PS50878"/>
    </source>
</evidence>
<dbReference type="AlphaFoldDB" id="A0A5K8A435"/>
<gene>
    <name evidence="3" type="ORF">DSCOOX_02300</name>
</gene>
<dbReference type="Pfam" id="PF08388">
    <property type="entry name" value="GIIM"/>
    <property type="match status" value="1"/>
</dbReference>
<feature type="domain" description="Reverse transcriptase" evidence="2">
    <location>
        <begin position="1"/>
        <end position="98"/>
    </location>
</feature>